<proteinExistence type="inferred from homology"/>
<dbReference type="KEGG" id="tmn:UCRPA7_3138"/>
<dbReference type="SUPFAM" id="SSF51735">
    <property type="entry name" value="NAD(P)-binding Rossmann-fold domains"/>
    <property type="match status" value="1"/>
</dbReference>
<keyword evidence="2" id="KW-0521">NADP</keyword>
<dbReference type="HOGENOM" id="CLU_010194_44_6_1"/>
<dbReference type="PRINTS" id="PR00081">
    <property type="entry name" value="GDHRDH"/>
</dbReference>
<sequence>MSSFSRAWTQFHPPKPTYTEKNIPDLHGKVYIVTGANTGIGKEVARILYTKHAKVYAAGRSPDKTARAIEDIKKSAPESKGALVFLQLDLADLSGIKASVGRFLAQETKLHVLFNNAGLMGSDPLRKTAQGYELTLGVNCVGTFLFTKLLTPVLAATAKTEPPAAVRVVWLSSYGLESYGVPDVGVPLDNLDYHEPKAYIDRYGISKAGVWALGAEFARRHKADGIVSVPINPGNLRTELARDATKALRFIAGLVVYPVVNGAYTELFAGLSPEITMEKTGSWIIPFGRFYPLRPDLEKATKLEAEGGTGGNYKFWEWNEDQVKSYL</sequence>
<dbReference type="GO" id="GO:0016491">
    <property type="term" value="F:oxidoreductase activity"/>
    <property type="evidence" value="ECO:0007669"/>
    <property type="project" value="UniProtKB-KW"/>
</dbReference>
<protein>
    <submittedName>
        <fullName evidence="4">Putative short-chain dehydrogenase protein</fullName>
    </submittedName>
</protein>
<evidence type="ECO:0000256" key="1">
    <source>
        <dbReference type="ARBA" id="ARBA00006484"/>
    </source>
</evidence>
<dbReference type="OrthoDB" id="191139at2759"/>
<dbReference type="AlphaFoldDB" id="R8BPR7"/>
<evidence type="ECO:0000256" key="2">
    <source>
        <dbReference type="ARBA" id="ARBA00022857"/>
    </source>
</evidence>
<dbReference type="InterPro" id="IPR020904">
    <property type="entry name" value="Sc_DH/Rdtase_CS"/>
</dbReference>
<dbReference type="InterPro" id="IPR002347">
    <property type="entry name" value="SDR_fam"/>
</dbReference>
<dbReference type="EMBL" id="KB933003">
    <property type="protein sequence ID" value="EOO01358.1"/>
    <property type="molecule type" value="Genomic_DNA"/>
</dbReference>
<comment type="similarity">
    <text evidence="1">Belongs to the short-chain dehydrogenases/reductases (SDR) family.</text>
</comment>
<dbReference type="Gene3D" id="3.40.50.720">
    <property type="entry name" value="NAD(P)-binding Rossmann-like Domain"/>
    <property type="match status" value="1"/>
</dbReference>
<dbReference type="PANTHER" id="PTHR24320:SF236">
    <property type="entry name" value="SHORT-CHAIN DEHYDROGENASE-RELATED"/>
    <property type="match status" value="1"/>
</dbReference>
<keyword evidence="5" id="KW-1185">Reference proteome</keyword>
<dbReference type="PROSITE" id="PS00061">
    <property type="entry name" value="ADH_SHORT"/>
    <property type="match status" value="1"/>
</dbReference>
<evidence type="ECO:0000313" key="4">
    <source>
        <dbReference type="EMBL" id="EOO01358.1"/>
    </source>
</evidence>
<dbReference type="Proteomes" id="UP000014074">
    <property type="component" value="Unassembled WGS sequence"/>
</dbReference>
<dbReference type="RefSeq" id="XP_007913896.1">
    <property type="nucleotide sequence ID" value="XM_007915705.1"/>
</dbReference>
<accession>R8BPR7</accession>
<dbReference type="GeneID" id="19323458"/>
<reference evidence="5" key="1">
    <citation type="journal article" date="2013" name="Genome Announc.">
        <title>Draft genome sequence of the ascomycete Phaeoacremonium aleophilum strain UCR-PA7, a causal agent of the esca disease complex in grapevines.</title>
        <authorList>
            <person name="Blanco-Ulate B."/>
            <person name="Rolshausen P."/>
            <person name="Cantu D."/>
        </authorList>
    </citation>
    <scope>NUCLEOTIDE SEQUENCE [LARGE SCALE GENOMIC DNA]</scope>
    <source>
        <strain evidence="5">UCR-PA7</strain>
    </source>
</reference>
<organism evidence="4 5">
    <name type="scientific">Phaeoacremonium minimum (strain UCR-PA7)</name>
    <name type="common">Esca disease fungus</name>
    <name type="synonym">Togninia minima</name>
    <dbReference type="NCBI Taxonomy" id="1286976"/>
    <lineage>
        <taxon>Eukaryota</taxon>
        <taxon>Fungi</taxon>
        <taxon>Dikarya</taxon>
        <taxon>Ascomycota</taxon>
        <taxon>Pezizomycotina</taxon>
        <taxon>Sordariomycetes</taxon>
        <taxon>Sordariomycetidae</taxon>
        <taxon>Togniniales</taxon>
        <taxon>Togniniaceae</taxon>
        <taxon>Phaeoacremonium</taxon>
    </lineage>
</organism>
<evidence type="ECO:0000313" key="5">
    <source>
        <dbReference type="Proteomes" id="UP000014074"/>
    </source>
</evidence>
<name>R8BPR7_PHAM7</name>
<keyword evidence="3" id="KW-0560">Oxidoreductase</keyword>
<dbReference type="eggNOG" id="KOG1208">
    <property type="taxonomic scope" value="Eukaryota"/>
</dbReference>
<gene>
    <name evidence="4" type="ORF">UCRPA7_3138</name>
</gene>
<dbReference type="InterPro" id="IPR036291">
    <property type="entry name" value="NAD(P)-bd_dom_sf"/>
</dbReference>
<dbReference type="PANTHER" id="PTHR24320">
    <property type="entry name" value="RETINOL DEHYDROGENASE"/>
    <property type="match status" value="1"/>
</dbReference>
<evidence type="ECO:0000256" key="3">
    <source>
        <dbReference type="ARBA" id="ARBA00023002"/>
    </source>
</evidence>
<dbReference type="Pfam" id="PF00106">
    <property type="entry name" value="adh_short"/>
    <property type="match status" value="1"/>
</dbReference>